<keyword evidence="4" id="KW-1185">Reference proteome</keyword>
<evidence type="ECO:0000256" key="2">
    <source>
        <dbReference type="ARBA" id="ARBA00022737"/>
    </source>
</evidence>
<evidence type="ECO:0000256" key="1">
    <source>
        <dbReference type="ARBA" id="ARBA00022441"/>
    </source>
</evidence>
<keyword evidence="2" id="KW-0677">Repeat</keyword>
<evidence type="ECO:0000313" key="3">
    <source>
        <dbReference type="EMBL" id="GAA0741926.1"/>
    </source>
</evidence>
<dbReference type="SUPFAM" id="SSF117281">
    <property type="entry name" value="Kelch motif"/>
    <property type="match status" value="1"/>
</dbReference>
<gene>
    <name evidence="3" type="ORF">GCM10009431_13400</name>
</gene>
<dbReference type="Proteomes" id="UP001500736">
    <property type="component" value="Unassembled WGS sequence"/>
</dbReference>
<dbReference type="PANTHER" id="PTHR24412:SF497">
    <property type="entry name" value="KELCH-LIKE PROTEIN 18"/>
    <property type="match status" value="1"/>
</dbReference>
<protein>
    <submittedName>
        <fullName evidence="3">Kelch repeat-containing protein</fullName>
    </submittedName>
</protein>
<reference evidence="3 4" key="1">
    <citation type="journal article" date="2019" name="Int. J. Syst. Evol. Microbiol.">
        <title>The Global Catalogue of Microorganisms (GCM) 10K type strain sequencing project: providing services to taxonomists for standard genome sequencing and annotation.</title>
        <authorList>
            <consortium name="The Broad Institute Genomics Platform"/>
            <consortium name="The Broad Institute Genome Sequencing Center for Infectious Disease"/>
            <person name="Wu L."/>
            <person name="Ma J."/>
        </authorList>
    </citation>
    <scope>NUCLEOTIDE SEQUENCE [LARGE SCALE GENOMIC DNA]</scope>
    <source>
        <strain evidence="3 4">JCM 15976</strain>
    </source>
</reference>
<dbReference type="RefSeq" id="WP_134201150.1">
    <property type="nucleotide sequence ID" value="NZ_BAAAGF010000002.1"/>
</dbReference>
<dbReference type="InterPro" id="IPR011043">
    <property type="entry name" value="Gal_Oxase/kelch_b-propeller"/>
</dbReference>
<name>A0ABN1JKQ6_9FLAO</name>
<accession>A0ABN1JKQ6</accession>
<proteinExistence type="predicted"/>
<evidence type="ECO:0000313" key="4">
    <source>
        <dbReference type="Proteomes" id="UP001500736"/>
    </source>
</evidence>
<sequence length="331" mass="37310">MRNFLRLNILCALSCVLCVSCSDDDNDDLIGNWVAKSTFNGSARANSAFFTIGTKGYMGTGYDSDDYLKDFWVYDMETNFWQQKADFPGLERSSAIGFAIDNTGYIGTGYNGDINDELEDFYKYNVDTNTWEQIADFGGGVRRGAIGFASSTNGYVGTGYNGSNDQKDFWKYNPLQDQWEEIAGFGGEKRRDATSFVIGDTAYIATGISNGIYQEDFWAFDLSTESWTELSDLEDDDDYEITRSASVGFTIMGKGYIACGENYGAINTVWEYDPSTDKWIERTEFELLDRQNPVVFNDGLRAFVALGRNGTYYLDDNMEFFPTQEQDDDDN</sequence>
<organism evidence="3 4">
    <name type="scientific">Gaetbulibacter jejuensis</name>
    <dbReference type="NCBI Taxonomy" id="584607"/>
    <lineage>
        <taxon>Bacteria</taxon>
        <taxon>Pseudomonadati</taxon>
        <taxon>Bacteroidota</taxon>
        <taxon>Flavobacteriia</taxon>
        <taxon>Flavobacteriales</taxon>
        <taxon>Flavobacteriaceae</taxon>
        <taxon>Gaetbulibacter</taxon>
    </lineage>
</organism>
<keyword evidence="1" id="KW-0880">Kelch repeat</keyword>
<dbReference type="PANTHER" id="PTHR24412">
    <property type="entry name" value="KELCH PROTEIN"/>
    <property type="match status" value="1"/>
</dbReference>
<dbReference type="InterPro" id="IPR015915">
    <property type="entry name" value="Kelch-typ_b-propeller"/>
</dbReference>
<comment type="caution">
    <text evidence="3">The sequence shown here is derived from an EMBL/GenBank/DDBJ whole genome shotgun (WGS) entry which is preliminary data.</text>
</comment>
<dbReference type="Pfam" id="PF01344">
    <property type="entry name" value="Kelch_1"/>
    <property type="match status" value="1"/>
</dbReference>
<dbReference type="Gene3D" id="2.120.10.80">
    <property type="entry name" value="Kelch-type beta propeller"/>
    <property type="match status" value="2"/>
</dbReference>
<dbReference type="InterPro" id="IPR006652">
    <property type="entry name" value="Kelch_1"/>
</dbReference>
<dbReference type="SUPFAM" id="SSF50965">
    <property type="entry name" value="Galactose oxidase, central domain"/>
    <property type="match status" value="1"/>
</dbReference>
<dbReference type="EMBL" id="BAAAGF010000002">
    <property type="protein sequence ID" value="GAA0741926.1"/>
    <property type="molecule type" value="Genomic_DNA"/>
</dbReference>